<keyword evidence="3" id="KW-1185">Reference proteome</keyword>
<evidence type="ECO:0000313" key="3">
    <source>
        <dbReference type="Proteomes" id="UP000625711"/>
    </source>
</evidence>
<feature type="compositionally biased region" description="Basic and acidic residues" evidence="1">
    <location>
        <begin position="54"/>
        <end position="91"/>
    </location>
</feature>
<sequence length="110" mass="12665">MRTRRECGPQSGENMAGGFHGLVRLTVVGSLSTFHTAHHRIGRARLERDREYDEYSEKDHLSVHHLPADEYRDRPMDRVPPPRDLRNRDDLEYPAPAPHKSSSRKALNAI</sequence>
<proteinExistence type="predicted"/>
<evidence type="ECO:0000313" key="2">
    <source>
        <dbReference type="EMBL" id="KAF7269969.1"/>
    </source>
</evidence>
<reference evidence="2" key="1">
    <citation type="submission" date="2020-08" db="EMBL/GenBank/DDBJ databases">
        <title>Genome sequencing and assembly of the red palm weevil Rhynchophorus ferrugineus.</title>
        <authorList>
            <person name="Dias G.B."/>
            <person name="Bergman C.M."/>
            <person name="Manee M."/>
        </authorList>
    </citation>
    <scope>NUCLEOTIDE SEQUENCE</scope>
    <source>
        <strain evidence="2">AA-2017</strain>
        <tissue evidence="2">Whole larva</tissue>
    </source>
</reference>
<feature type="region of interest" description="Disordered" evidence="1">
    <location>
        <begin position="54"/>
        <end position="110"/>
    </location>
</feature>
<comment type="caution">
    <text evidence="2">The sequence shown here is derived from an EMBL/GenBank/DDBJ whole genome shotgun (WGS) entry which is preliminary data.</text>
</comment>
<dbReference type="AlphaFoldDB" id="A0A834M9P6"/>
<gene>
    <name evidence="2" type="ORF">GWI33_017057</name>
</gene>
<dbReference type="Proteomes" id="UP000625711">
    <property type="component" value="Unassembled WGS sequence"/>
</dbReference>
<accession>A0A834M9P6</accession>
<evidence type="ECO:0000256" key="1">
    <source>
        <dbReference type="SAM" id="MobiDB-lite"/>
    </source>
</evidence>
<dbReference type="OrthoDB" id="6719570at2759"/>
<organism evidence="2 3">
    <name type="scientific">Rhynchophorus ferrugineus</name>
    <name type="common">Red palm weevil</name>
    <name type="synonym">Curculio ferrugineus</name>
    <dbReference type="NCBI Taxonomy" id="354439"/>
    <lineage>
        <taxon>Eukaryota</taxon>
        <taxon>Metazoa</taxon>
        <taxon>Ecdysozoa</taxon>
        <taxon>Arthropoda</taxon>
        <taxon>Hexapoda</taxon>
        <taxon>Insecta</taxon>
        <taxon>Pterygota</taxon>
        <taxon>Neoptera</taxon>
        <taxon>Endopterygota</taxon>
        <taxon>Coleoptera</taxon>
        <taxon>Polyphaga</taxon>
        <taxon>Cucujiformia</taxon>
        <taxon>Curculionidae</taxon>
        <taxon>Dryophthorinae</taxon>
        <taxon>Rhynchophorus</taxon>
    </lineage>
</organism>
<protein>
    <submittedName>
        <fullName evidence="2">Uncharacterized protein</fullName>
    </submittedName>
</protein>
<dbReference type="EMBL" id="JAACXV010014155">
    <property type="protein sequence ID" value="KAF7269969.1"/>
    <property type="molecule type" value="Genomic_DNA"/>
</dbReference>
<name>A0A834M9P6_RHYFE</name>